<dbReference type="GO" id="GO:0000287">
    <property type="term" value="F:magnesium ion binding"/>
    <property type="evidence" value="ECO:0007669"/>
    <property type="project" value="TreeGrafter"/>
</dbReference>
<evidence type="ECO:0000313" key="2">
    <source>
        <dbReference type="Proteomes" id="UP000008366"/>
    </source>
</evidence>
<dbReference type="GO" id="GO:0016791">
    <property type="term" value="F:phosphatase activity"/>
    <property type="evidence" value="ECO:0007669"/>
    <property type="project" value="TreeGrafter"/>
</dbReference>
<proteinExistence type="predicted"/>
<dbReference type="Gene3D" id="3.40.50.1000">
    <property type="entry name" value="HAD superfamily/HAD-like"/>
    <property type="match status" value="1"/>
</dbReference>
<gene>
    <name evidence="1" type="ORF">KILIM_045_00260</name>
</gene>
<dbReference type="Pfam" id="PF08282">
    <property type="entry name" value="Hydrolase_3"/>
    <property type="match status" value="2"/>
</dbReference>
<organism evidence="1 2">
    <name type="scientific">Kineosphaera limosa NBRC 100340</name>
    <dbReference type="NCBI Taxonomy" id="1184609"/>
    <lineage>
        <taxon>Bacteria</taxon>
        <taxon>Bacillati</taxon>
        <taxon>Actinomycetota</taxon>
        <taxon>Actinomycetes</taxon>
        <taxon>Micrococcales</taxon>
        <taxon>Dermatophilaceae</taxon>
        <taxon>Kineosphaera</taxon>
    </lineage>
</organism>
<dbReference type="Gene3D" id="3.30.1240.10">
    <property type="match status" value="1"/>
</dbReference>
<reference evidence="1 2" key="1">
    <citation type="submission" date="2012-08" db="EMBL/GenBank/DDBJ databases">
        <title>Whole genome shotgun sequence of Kineosphaera limosa NBRC 100340.</title>
        <authorList>
            <person name="Yoshida I."/>
            <person name="Isaki S."/>
            <person name="Hosoyama A."/>
            <person name="Tsuchikane K."/>
            <person name="Katsumata H."/>
            <person name="Ando Y."/>
            <person name="Ohji S."/>
            <person name="Hamada M."/>
            <person name="Tamura T."/>
            <person name="Yamazoe A."/>
            <person name="Yamazaki S."/>
            <person name="Fujita N."/>
        </authorList>
    </citation>
    <scope>NUCLEOTIDE SEQUENCE [LARGE SCALE GENOMIC DNA]</scope>
    <source>
        <strain evidence="1 2">NBRC 100340</strain>
    </source>
</reference>
<evidence type="ECO:0000313" key="1">
    <source>
        <dbReference type="EMBL" id="GAB96695.1"/>
    </source>
</evidence>
<name>K6WBT2_9MICO</name>
<dbReference type="GO" id="GO:0005829">
    <property type="term" value="C:cytosol"/>
    <property type="evidence" value="ECO:0007669"/>
    <property type="project" value="TreeGrafter"/>
</dbReference>
<accession>K6WBT2</accession>
<dbReference type="PROSITE" id="PS01229">
    <property type="entry name" value="COF_2"/>
    <property type="match status" value="1"/>
</dbReference>
<dbReference type="eggNOG" id="COG0561">
    <property type="taxonomic scope" value="Bacteria"/>
</dbReference>
<keyword evidence="2" id="KW-1185">Reference proteome</keyword>
<sequence>MLRIATSTTHQIRCGARDGPVFATAAGAVIMRRQRGGLQGRIIERKHVSLTLNSGPLGAPTTGQTGRTLDLGTPAGRHLVALDIDGTTLHHDGTLSEEVYGAVRQTVAAGHDVVIATGRSLLEARPVIDALGLRSGYAVCSNGAVTLRLDQHERRGYRIVDQVTFDPRPALDLLRDAWPGAVFAVERVGVGFDISGPFPDGDLSGRLRISSWDELTGSPTTRLTFYSPDAHVEEFAHAVERLGLHGVNYAVGFTAWLDVAPAGVSKASALEGVRARLGIDRARTVAVGDQRNDLEMLAWAACGVAMGNAPAEVVDVADLQTLDVTDDGLVPVLAAVPAAH</sequence>
<dbReference type="EMBL" id="BAHD01000045">
    <property type="protein sequence ID" value="GAB96695.1"/>
    <property type="molecule type" value="Genomic_DNA"/>
</dbReference>
<dbReference type="InterPro" id="IPR023214">
    <property type="entry name" value="HAD_sf"/>
</dbReference>
<dbReference type="PANTHER" id="PTHR10000:SF8">
    <property type="entry name" value="HAD SUPERFAMILY HYDROLASE-LIKE, TYPE 3"/>
    <property type="match status" value="1"/>
</dbReference>
<comment type="caution">
    <text evidence="1">The sequence shown here is derived from an EMBL/GenBank/DDBJ whole genome shotgun (WGS) entry which is preliminary data.</text>
</comment>
<dbReference type="SUPFAM" id="SSF56784">
    <property type="entry name" value="HAD-like"/>
    <property type="match status" value="1"/>
</dbReference>
<dbReference type="STRING" id="1184609.KILIM_045_00260"/>
<dbReference type="Proteomes" id="UP000008366">
    <property type="component" value="Unassembled WGS sequence"/>
</dbReference>
<dbReference type="AlphaFoldDB" id="K6WBT2"/>
<protein>
    <recommendedName>
        <fullName evidence="3">Hydrolase</fullName>
    </recommendedName>
</protein>
<evidence type="ECO:0008006" key="3">
    <source>
        <dbReference type="Google" id="ProtNLM"/>
    </source>
</evidence>
<dbReference type="PANTHER" id="PTHR10000">
    <property type="entry name" value="PHOSPHOSERINE PHOSPHATASE"/>
    <property type="match status" value="1"/>
</dbReference>
<dbReference type="InterPro" id="IPR036412">
    <property type="entry name" value="HAD-like_sf"/>
</dbReference>